<accession>A0A9N8S0R8</accession>
<feature type="domain" description="N-acetyltransferase" evidence="1">
    <location>
        <begin position="15"/>
        <end position="173"/>
    </location>
</feature>
<evidence type="ECO:0000313" key="2">
    <source>
        <dbReference type="EMBL" id="CAG4914891.1"/>
    </source>
</evidence>
<sequence length="173" mass="18769">MVAIVPPVAIQTNRIDLHPIAAADVRALATLMCEPAVLVWMPAMGVSLSIDAAVTMFETSVSNAESHGAFDLVAVRRNDSALMGQVTIPSPGGKLEFWLGLPFWGYGYATEMVNAALQLLAAHDAADLLTARVHRDNLASRKVLEKTGFRLTGEAWCRFDSYKNPLPILDYSL</sequence>
<dbReference type="AlphaFoldDB" id="A0A9N8S0R8"/>
<protein>
    <recommendedName>
        <fullName evidence="1">N-acetyltransferase domain-containing protein</fullName>
    </recommendedName>
</protein>
<dbReference type="Pfam" id="PF13302">
    <property type="entry name" value="Acetyltransf_3"/>
    <property type="match status" value="1"/>
</dbReference>
<organism evidence="2 3">
    <name type="scientific">Paraburkholderia saeva</name>
    <dbReference type="NCBI Taxonomy" id="2777537"/>
    <lineage>
        <taxon>Bacteria</taxon>
        <taxon>Pseudomonadati</taxon>
        <taxon>Pseudomonadota</taxon>
        <taxon>Betaproteobacteria</taxon>
        <taxon>Burkholderiales</taxon>
        <taxon>Burkholderiaceae</taxon>
        <taxon>Paraburkholderia</taxon>
    </lineage>
</organism>
<dbReference type="PANTHER" id="PTHR43792:SF1">
    <property type="entry name" value="N-ACETYLTRANSFERASE DOMAIN-CONTAINING PROTEIN"/>
    <property type="match status" value="1"/>
</dbReference>
<dbReference type="RefSeq" id="WP_228881559.1">
    <property type="nucleotide sequence ID" value="NZ_CAJQZC010000009.1"/>
</dbReference>
<dbReference type="SUPFAM" id="SSF55729">
    <property type="entry name" value="Acyl-CoA N-acyltransferases (Nat)"/>
    <property type="match status" value="1"/>
</dbReference>
<dbReference type="PANTHER" id="PTHR43792">
    <property type="entry name" value="GNAT FAMILY, PUTATIVE (AFU_ORTHOLOGUE AFUA_3G00765)-RELATED-RELATED"/>
    <property type="match status" value="1"/>
</dbReference>
<evidence type="ECO:0000313" key="3">
    <source>
        <dbReference type="Proteomes" id="UP000789704"/>
    </source>
</evidence>
<dbReference type="InterPro" id="IPR000182">
    <property type="entry name" value="GNAT_dom"/>
</dbReference>
<dbReference type="PROSITE" id="PS51186">
    <property type="entry name" value="GNAT"/>
    <property type="match status" value="1"/>
</dbReference>
<dbReference type="InterPro" id="IPR051531">
    <property type="entry name" value="N-acetyltransferase"/>
</dbReference>
<dbReference type="Proteomes" id="UP000789704">
    <property type="component" value="Unassembled WGS sequence"/>
</dbReference>
<dbReference type="InterPro" id="IPR016181">
    <property type="entry name" value="Acyl_CoA_acyltransferase"/>
</dbReference>
<dbReference type="EMBL" id="CAJQZC010000009">
    <property type="protein sequence ID" value="CAG4914891.1"/>
    <property type="molecule type" value="Genomic_DNA"/>
</dbReference>
<comment type="caution">
    <text evidence="2">The sequence shown here is derived from an EMBL/GenBank/DDBJ whole genome shotgun (WGS) entry which is preliminary data.</text>
</comment>
<evidence type="ECO:0000259" key="1">
    <source>
        <dbReference type="PROSITE" id="PS51186"/>
    </source>
</evidence>
<proteinExistence type="predicted"/>
<dbReference type="GO" id="GO:0016747">
    <property type="term" value="F:acyltransferase activity, transferring groups other than amino-acyl groups"/>
    <property type="evidence" value="ECO:0007669"/>
    <property type="project" value="InterPro"/>
</dbReference>
<gene>
    <name evidence="2" type="ORF">LMG31841_04421</name>
</gene>
<reference evidence="2" key="1">
    <citation type="submission" date="2021-04" db="EMBL/GenBank/DDBJ databases">
        <authorList>
            <person name="Vanwijnsberghe S."/>
        </authorList>
    </citation>
    <scope>NUCLEOTIDE SEQUENCE</scope>
    <source>
        <strain evidence="2">LMG 31841</strain>
    </source>
</reference>
<keyword evidence="3" id="KW-1185">Reference proteome</keyword>
<name>A0A9N8S0R8_9BURK</name>
<dbReference type="Gene3D" id="3.40.630.30">
    <property type="match status" value="1"/>
</dbReference>